<evidence type="ECO:0000313" key="1">
    <source>
        <dbReference type="EMBL" id="RXG31492.1"/>
    </source>
</evidence>
<evidence type="ECO:0000313" key="2">
    <source>
        <dbReference type="EMBL" id="SHH90184.1"/>
    </source>
</evidence>
<dbReference type="Proteomes" id="UP000184240">
    <property type="component" value="Unassembled WGS sequence"/>
</dbReference>
<proteinExistence type="predicted"/>
<reference evidence="2" key="2">
    <citation type="submission" date="2016-11" db="EMBL/GenBank/DDBJ databases">
        <authorList>
            <person name="Jaros S."/>
            <person name="Januszkiewicz K."/>
            <person name="Wedrychowicz H."/>
        </authorList>
    </citation>
    <scope>NUCLEOTIDE SEQUENCE [LARGE SCALE GENOMIC DNA]</scope>
    <source>
        <strain evidence="2">DSM 19859</strain>
    </source>
</reference>
<gene>
    <name evidence="1" type="ORF">DSM01_635</name>
    <name evidence="2" type="ORF">SAMN04487999_1343</name>
</gene>
<keyword evidence="4" id="KW-1185">Reference proteome</keyword>
<name>A0A1M5WSW0_9FLAO</name>
<sequence>MNLCKLCKIRNADKENSHIIPKFLGKPLFKSPSHRAAMEINKGGRNKKIQDIPKEDFILCSNCEQKFSILETYFARKLKSINDFKNRKNDFRFTQVHSNNLLIPENLDPIFFKLFTVSLFWRVSISTLFLYEKYKLPELIEEEFRVFLSKNLKEKHRDLIEVLPKIKNTPNYHFVVFKPEFNNRDFIGGLTAYQTSKNIYTIFTSDLVFQFYSELIQTDPIIDLISNLQDEEVRIILSSNENWKALGSAVIKKVINSTH</sequence>
<evidence type="ECO:0000313" key="4">
    <source>
        <dbReference type="Proteomes" id="UP000290037"/>
    </source>
</evidence>
<dbReference type="RefSeq" id="WP_072981537.1">
    <property type="nucleotide sequence ID" value="NZ_FQXT01000002.1"/>
</dbReference>
<dbReference type="AlphaFoldDB" id="A0A1M5WSW0"/>
<evidence type="ECO:0008006" key="5">
    <source>
        <dbReference type="Google" id="ProtNLM"/>
    </source>
</evidence>
<dbReference type="EMBL" id="QOVN01000001">
    <property type="protein sequence ID" value="RXG31492.1"/>
    <property type="molecule type" value="Genomic_DNA"/>
</dbReference>
<reference evidence="1 4" key="3">
    <citation type="submission" date="2018-07" db="EMBL/GenBank/DDBJ databases">
        <title>Leeuwenhoekiella genomics.</title>
        <authorList>
            <person name="Tahon G."/>
            <person name="Willems A."/>
        </authorList>
    </citation>
    <scope>NUCLEOTIDE SEQUENCE [LARGE SCALE GENOMIC DNA]</scope>
    <source>
        <strain evidence="1 4">LMG 24856</strain>
    </source>
</reference>
<dbReference type="STRING" id="573501.SAMN04487999_1343"/>
<protein>
    <recommendedName>
        <fullName evidence="5">HNH endonuclease</fullName>
    </recommendedName>
</protein>
<organism evidence="2 3">
    <name type="scientific">Leeuwenhoekiella palythoae</name>
    <dbReference type="NCBI Taxonomy" id="573501"/>
    <lineage>
        <taxon>Bacteria</taxon>
        <taxon>Pseudomonadati</taxon>
        <taxon>Bacteroidota</taxon>
        <taxon>Flavobacteriia</taxon>
        <taxon>Flavobacteriales</taxon>
        <taxon>Flavobacteriaceae</taxon>
        <taxon>Leeuwenhoekiella</taxon>
    </lineage>
</organism>
<evidence type="ECO:0000313" key="3">
    <source>
        <dbReference type="Proteomes" id="UP000184240"/>
    </source>
</evidence>
<accession>A0A1M5WSW0</accession>
<dbReference type="EMBL" id="FQXT01000002">
    <property type="protein sequence ID" value="SHH90184.1"/>
    <property type="molecule type" value="Genomic_DNA"/>
</dbReference>
<reference evidence="3" key="1">
    <citation type="submission" date="2016-11" db="EMBL/GenBank/DDBJ databases">
        <authorList>
            <person name="Varghese N."/>
            <person name="Submissions S."/>
        </authorList>
    </citation>
    <scope>NUCLEOTIDE SEQUENCE [LARGE SCALE GENOMIC DNA]</scope>
    <source>
        <strain evidence="3">DSM 19859</strain>
    </source>
</reference>
<dbReference type="OrthoDB" id="981624at2"/>
<dbReference type="Proteomes" id="UP000290037">
    <property type="component" value="Unassembled WGS sequence"/>
</dbReference>